<evidence type="ECO:0000259" key="15">
    <source>
        <dbReference type="PROSITE" id="PS51886"/>
    </source>
</evidence>
<accession>A0A2H9TJR6</accession>
<dbReference type="GO" id="GO:0008270">
    <property type="term" value="F:zinc ion binding"/>
    <property type="evidence" value="ECO:0007669"/>
    <property type="project" value="UniProtKB-KW"/>
</dbReference>
<sequence length="1034" mass="117013">MGAKGLGLGNKLIMSMLPMLRAQFPSVGHFQTLSPIYNFERWLAIKYPDASPTNLLSACEQYLSDNFQRTSEVVDSVASFHYNNGAVLKSVVPDANPILRGDGGDYTPQAKEPCWLVQHNNKDDRGFSEANEMNNHSEAWQTATNAKMTKPRDLNREGGYIVASDSKGGIPCRFFAQGHCAAGPACTFSHTISDTQPCKFYSSGGCKFGDKCALSHVQPCEDPRAVVQSVKIPTVNRVRSDESMEKDMLPSDLLEQLNIGDQKPSTSLPFGSISFAKSAQLRVEPGPPSCFVASRSAESSLSPIPPTLPVSVLASSSMSSDLCAFAMVGKCRFGSTCKNIHGLQCPRCLRYCLHPHDIEKNEVHIEECLGRDDVPSPDFMYAIECGICLEKIALKDDPRFGLLNCDHAFCLSCIRTWRGKHTMHDLATKSCPLCRVVTYFIIPSSTWTTGIEEKQRIIEAYKKKLGEIDCKYFYYGDEVCPFGGSCFYAHRYRSGILKEKAALRSYIDQNEQHKVVRETRLCDFIDFQMTKSKNKTNGLLVYLRRATGQYPFGDLDDAKWRTEFEQIFARVDKPRLLVEFVRSGIPSSLRGWTWLHLKNFQSELQRLFGTSYPEHFQPPCFGSQLDLKDILHLSESEKNIINKLLCIVGDTHPQLEFTPLVPAIVAVLSKRLEPDSVLACMAAMIEGHSIPASKKQDWAYFPLHRRDYLVFERVFEDLLHNYVPKVARHVMKVQLLVPEFVPPWDKILSCFLLGILPRDIIFRIFDMYLVEGYKMILRFAIAHVIIRQGDVLATSSPTHITESLLKPVKYSPELLEKYLKTTMSVKFDRSIIQRYRNRRRKQSIEDFDAEDKLLIFQRPLPQLNRPSSFMRDVDWTALWSWIPARFRLLNLDLAFTTAEHGRHMSTLVERCRNNEPVLLLIETMSGKVLGAFVSKALSFSHGPAFYGTGETFLFGIKPKAVKYEWKIKSGSTAFICITDTFLAMGSGSDFGLWVDRFMTQVTSASSVTFGNEPLLDRNIPEDLQIYCMEAFLFV</sequence>
<dbReference type="CDD" id="cd16521">
    <property type="entry name" value="RING-HC_MKRN"/>
    <property type="match status" value="1"/>
</dbReference>
<dbReference type="Gene3D" id="3.40.630.150">
    <property type="entry name" value="Malonyl-CoA decarboxylase, catalytic domain"/>
    <property type="match status" value="1"/>
</dbReference>
<proteinExistence type="predicted"/>
<organism evidence="16 17">
    <name type="scientific">Paramicrosporidium saccamoebae</name>
    <dbReference type="NCBI Taxonomy" id="1246581"/>
    <lineage>
        <taxon>Eukaryota</taxon>
        <taxon>Fungi</taxon>
        <taxon>Fungi incertae sedis</taxon>
        <taxon>Cryptomycota</taxon>
        <taxon>Cryptomycota incertae sedis</taxon>
        <taxon>Paramicrosporidium</taxon>
    </lineage>
</organism>
<feature type="domain" description="TLDc" evidence="15">
    <location>
        <begin position="868"/>
        <end position="1034"/>
    </location>
</feature>
<evidence type="ECO:0000256" key="9">
    <source>
        <dbReference type="ARBA" id="ARBA00023329"/>
    </source>
</evidence>
<dbReference type="PROSITE" id="PS51886">
    <property type="entry name" value="TLDC"/>
    <property type="match status" value="1"/>
</dbReference>
<dbReference type="Pfam" id="PF05292">
    <property type="entry name" value="MCD"/>
    <property type="match status" value="1"/>
</dbReference>
<dbReference type="Pfam" id="PF00566">
    <property type="entry name" value="RabGAP-TBC"/>
    <property type="match status" value="1"/>
</dbReference>
<feature type="domain" description="C3H1-type" evidence="14">
    <location>
        <begin position="464"/>
        <end position="493"/>
    </location>
</feature>
<dbReference type="InterPro" id="IPR006571">
    <property type="entry name" value="TLDc_dom"/>
</dbReference>
<evidence type="ECO:0000256" key="1">
    <source>
        <dbReference type="ARBA" id="ARBA00004156"/>
    </source>
</evidence>
<feature type="domain" description="RING-type" evidence="13">
    <location>
        <begin position="385"/>
        <end position="435"/>
    </location>
</feature>
<dbReference type="PROSITE" id="PS50086">
    <property type="entry name" value="TBC_RABGAP"/>
    <property type="match status" value="1"/>
</dbReference>
<dbReference type="InterPro" id="IPR036855">
    <property type="entry name" value="Znf_CCCH_sf"/>
</dbReference>
<dbReference type="SMART" id="SM00164">
    <property type="entry name" value="TBC"/>
    <property type="match status" value="1"/>
</dbReference>
<evidence type="ECO:0000259" key="13">
    <source>
        <dbReference type="PROSITE" id="PS50089"/>
    </source>
</evidence>
<dbReference type="PANTHER" id="PTHR11224:SF10">
    <property type="entry name" value="IP09428P-RELATED"/>
    <property type="match status" value="1"/>
</dbReference>
<dbReference type="Pfam" id="PF14608">
    <property type="entry name" value="zf-CCCH_2"/>
    <property type="match status" value="4"/>
</dbReference>
<evidence type="ECO:0000256" key="10">
    <source>
        <dbReference type="ARBA" id="ARBA00034103"/>
    </source>
</evidence>
<dbReference type="PROSITE" id="PS50089">
    <property type="entry name" value="ZF_RING_2"/>
    <property type="match status" value="1"/>
</dbReference>
<dbReference type="SMART" id="SM00356">
    <property type="entry name" value="ZnF_C3H1"/>
    <property type="match status" value="4"/>
</dbReference>
<evidence type="ECO:0000259" key="12">
    <source>
        <dbReference type="PROSITE" id="PS50086"/>
    </source>
</evidence>
<comment type="subcellular location">
    <subcellularLocation>
        <location evidence="1">Cytoplasmic vesicle membrane</location>
    </subcellularLocation>
    <subcellularLocation>
        <location evidence="2">Endomembrane system</location>
        <topology evidence="2">Peripheral membrane protein</topology>
    </subcellularLocation>
    <subcellularLocation>
        <location evidence="10">Synapse</location>
    </subcellularLocation>
</comment>
<evidence type="ECO:0000256" key="2">
    <source>
        <dbReference type="ARBA" id="ARBA00004184"/>
    </source>
</evidence>
<evidence type="ECO:0000256" key="5">
    <source>
        <dbReference type="ARBA" id="ARBA00022771"/>
    </source>
</evidence>
<dbReference type="Pfam" id="PF07534">
    <property type="entry name" value="TLD"/>
    <property type="match status" value="1"/>
</dbReference>
<protein>
    <submittedName>
        <fullName evidence="16">Zinc finger, RING-type domain-containing protein</fullName>
    </submittedName>
</protein>
<dbReference type="GO" id="GO:0006633">
    <property type="term" value="P:fatty acid biosynthetic process"/>
    <property type="evidence" value="ECO:0007669"/>
    <property type="project" value="InterPro"/>
</dbReference>
<dbReference type="OrthoDB" id="411372at2759"/>
<gene>
    <name evidence="16" type="ORF">PSACC_02146</name>
</gene>
<dbReference type="GO" id="GO:0012505">
    <property type="term" value="C:endomembrane system"/>
    <property type="evidence" value="ECO:0007669"/>
    <property type="project" value="UniProtKB-SubCell"/>
</dbReference>
<dbReference type="PANTHER" id="PTHR11224">
    <property type="entry name" value="MAKORIN-RELATED"/>
    <property type="match status" value="1"/>
</dbReference>
<evidence type="ECO:0000256" key="3">
    <source>
        <dbReference type="ARBA" id="ARBA00022679"/>
    </source>
</evidence>
<name>A0A2H9TJR6_9FUNG</name>
<dbReference type="InterPro" id="IPR045072">
    <property type="entry name" value="MKRN-like"/>
</dbReference>
<keyword evidence="8" id="KW-0472">Membrane</keyword>
<keyword evidence="17" id="KW-1185">Reference proteome</keyword>
<dbReference type="GO" id="GO:0061630">
    <property type="term" value="F:ubiquitin protein ligase activity"/>
    <property type="evidence" value="ECO:0007669"/>
    <property type="project" value="InterPro"/>
</dbReference>
<keyword evidence="5 11" id="KW-0863">Zinc-finger</keyword>
<dbReference type="Gene3D" id="1.10.472.80">
    <property type="entry name" value="Ypt/Rab-GAP domain of gyp1p, domain 3"/>
    <property type="match status" value="1"/>
</dbReference>
<feature type="domain" description="C3H1-type" evidence="14">
    <location>
        <begin position="317"/>
        <end position="344"/>
    </location>
</feature>
<evidence type="ECO:0000256" key="11">
    <source>
        <dbReference type="PROSITE-ProRule" id="PRU00723"/>
    </source>
</evidence>
<feature type="domain" description="Rab-GAP TBC" evidence="12">
    <location>
        <begin position="584"/>
        <end position="772"/>
    </location>
</feature>
<feature type="zinc finger region" description="C3H1-type" evidence="11">
    <location>
        <begin position="166"/>
        <end position="190"/>
    </location>
</feature>
<dbReference type="InterPro" id="IPR001841">
    <property type="entry name" value="Znf_RING"/>
</dbReference>
<dbReference type="SUPFAM" id="SSF47923">
    <property type="entry name" value="Ypt/Rab-GAP domain of gyp1p"/>
    <property type="match status" value="1"/>
</dbReference>
<comment type="caution">
    <text evidence="16">The sequence shown here is derived from an EMBL/GenBank/DDBJ whole genome shotgun (WGS) entry which is preliminary data.</text>
</comment>
<dbReference type="GO" id="GO:0050080">
    <property type="term" value="F:malonyl-CoA decarboxylase activity"/>
    <property type="evidence" value="ECO:0007669"/>
    <property type="project" value="InterPro"/>
</dbReference>
<feature type="domain" description="C3H1-type" evidence="14">
    <location>
        <begin position="192"/>
        <end position="219"/>
    </location>
</feature>
<keyword evidence="4 11" id="KW-0479">Metal-binding</keyword>
<dbReference type="InterPro" id="IPR035969">
    <property type="entry name" value="Rab-GAP_TBC_sf"/>
</dbReference>
<dbReference type="EMBL" id="MTSL01000149">
    <property type="protein sequence ID" value="PJF18001.1"/>
    <property type="molecule type" value="Genomic_DNA"/>
</dbReference>
<dbReference type="InterPro" id="IPR007956">
    <property type="entry name" value="Malonyl_CoA_deC_C"/>
</dbReference>
<dbReference type="InterPro" id="IPR000195">
    <property type="entry name" value="Rab-GAP-TBC_dom"/>
</dbReference>
<dbReference type="InterPro" id="IPR000571">
    <property type="entry name" value="Znf_CCCH"/>
</dbReference>
<reference evidence="16 17" key="1">
    <citation type="submission" date="2016-10" db="EMBL/GenBank/DDBJ databases">
        <title>The genome of Paramicrosporidium saccamoebae is the missing link in understanding Cryptomycota and Microsporidia evolution.</title>
        <authorList>
            <person name="Quandt C.A."/>
            <person name="Beaudet D."/>
            <person name="Corsaro D."/>
            <person name="Michel R."/>
            <person name="Corradi N."/>
            <person name="James T."/>
        </authorList>
    </citation>
    <scope>NUCLEOTIDE SEQUENCE [LARGE SCALE GENOMIC DNA]</scope>
    <source>
        <strain evidence="16 17">KSL3</strain>
    </source>
</reference>
<dbReference type="Pfam" id="PF13639">
    <property type="entry name" value="zf-RING_2"/>
    <property type="match status" value="1"/>
</dbReference>
<keyword evidence="7" id="KW-0770">Synapse</keyword>
<dbReference type="SMART" id="SM00584">
    <property type="entry name" value="TLDc"/>
    <property type="match status" value="1"/>
</dbReference>
<dbReference type="SMART" id="SM00184">
    <property type="entry name" value="RING"/>
    <property type="match status" value="1"/>
</dbReference>
<keyword evidence="9" id="KW-0968">Cytoplasmic vesicle</keyword>
<dbReference type="SUPFAM" id="SSF90229">
    <property type="entry name" value="CCCH zinc finger"/>
    <property type="match status" value="1"/>
</dbReference>
<dbReference type="AlphaFoldDB" id="A0A2H9TJR6"/>
<dbReference type="InterPro" id="IPR017907">
    <property type="entry name" value="Znf_RING_CS"/>
</dbReference>
<dbReference type="Gene3D" id="3.30.40.10">
    <property type="entry name" value="Zinc/RING finger domain, C3HC4 (zinc finger)"/>
    <property type="match status" value="1"/>
</dbReference>
<feature type="zinc finger region" description="C3H1-type" evidence="11">
    <location>
        <begin position="317"/>
        <end position="344"/>
    </location>
</feature>
<feature type="zinc finger region" description="C3H1-type" evidence="11">
    <location>
        <begin position="192"/>
        <end position="219"/>
    </location>
</feature>
<keyword evidence="6 11" id="KW-0862">Zinc</keyword>
<evidence type="ECO:0000259" key="14">
    <source>
        <dbReference type="PROSITE" id="PS50103"/>
    </source>
</evidence>
<dbReference type="InterPro" id="IPR013083">
    <property type="entry name" value="Znf_RING/FYVE/PHD"/>
</dbReference>
<dbReference type="GO" id="GO:0000209">
    <property type="term" value="P:protein polyubiquitination"/>
    <property type="evidence" value="ECO:0007669"/>
    <property type="project" value="InterPro"/>
</dbReference>
<dbReference type="Gene3D" id="4.10.1000.10">
    <property type="entry name" value="Zinc finger, CCCH-type"/>
    <property type="match status" value="1"/>
</dbReference>
<dbReference type="Proteomes" id="UP000240830">
    <property type="component" value="Unassembled WGS sequence"/>
</dbReference>
<evidence type="ECO:0000313" key="16">
    <source>
        <dbReference type="EMBL" id="PJF18001.1"/>
    </source>
</evidence>
<keyword evidence="3" id="KW-0808">Transferase</keyword>
<dbReference type="PROSITE" id="PS00518">
    <property type="entry name" value="ZF_RING_1"/>
    <property type="match status" value="1"/>
</dbReference>
<dbReference type="InterPro" id="IPR042303">
    <property type="entry name" value="Malonyl_CoA_deC_C_sf"/>
</dbReference>
<evidence type="ECO:0000256" key="8">
    <source>
        <dbReference type="ARBA" id="ARBA00023136"/>
    </source>
</evidence>
<feature type="zinc finger region" description="C3H1-type" evidence="11">
    <location>
        <begin position="464"/>
        <end position="493"/>
    </location>
</feature>
<dbReference type="STRING" id="1246581.A0A2H9TJR6"/>
<dbReference type="GO" id="GO:0030659">
    <property type="term" value="C:cytoplasmic vesicle membrane"/>
    <property type="evidence" value="ECO:0007669"/>
    <property type="project" value="UniProtKB-SubCell"/>
</dbReference>
<dbReference type="PROSITE" id="PS50103">
    <property type="entry name" value="ZF_C3H1"/>
    <property type="match status" value="4"/>
</dbReference>
<feature type="domain" description="C3H1-type" evidence="14">
    <location>
        <begin position="166"/>
        <end position="190"/>
    </location>
</feature>
<dbReference type="SUPFAM" id="SSF57850">
    <property type="entry name" value="RING/U-box"/>
    <property type="match status" value="1"/>
</dbReference>
<evidence type="ECO:0000256" key="6">
    <source>
        <dbReference type="ARBA" id="ARBA00022833"/>
    </source>
</evidence>
<evidence type="ECO:0000256" key="4">
    <source>
        <dbReference type="ARBA" id="ARBA00022723"/>
    </source>
</evidence>
<evidence type="ECO:0000256" key="7">
    <source>
        <dbReference type="ARBA" id="ARBA00023018"/>
    </source>
</evidence>
<evidence type="ECO:0000313" key="17">
    <source>
        <dbReference type="Proteomes" id="UP000240830"/>
    </source>
</evidence>